<dbReference type="PANTHER" id="PTHR43617:SF2">
    <property type="entry name" value="UPF0039 PROTEIN SLL0451"/>
    <property type="match status" value="1"/>
</dbReference>
<name>A0A267HR17_9ENTE</name>
<dbReference type="SUPFAM" id="SSF55729">
    <property type="entry name" value="Acyl-CoA N-acyltransferases (Nat)"/>
    <property type="match status" value="1"/>
</dbReference>
<keyword evidence="3" id="KW-1185">Reference proteome</keyword>
<dbReference type="PROSITE" id="PS51186">
    <property type="entry name" value="GNAT"/>
    <property type="match status" value="1"/>
</dbReference>
<dbReference type="PANTHER" id="PTHR43617">
    <property type="entry name" value="L-AMINO ACID N-ACETYLTRANSFERASE"/>
    <property type="match status" value="1"/>
</dbReference>
<dbReference type="RefSeq" id="WP_095006443.1">
    <property type="nucleotide sequence ID" value="NZ_LHUG01000005.1"/>
</dbReference>
<sequence>MKIRVATPNDYDEIYQVVKEAFKTAQVSDGNEQDFVVALRQKETFIPELELVAVADEKIVGHVMLSEQEVKAKDGVRNFLLLAPLSVSFDYRNQGIGGALMEAAFKKAVAMEHHAVFLVGNPDYYARYGFRQIATFGLKNKSDIPDQFILGQELISGVLEDLEGELEIKE</sequence>
<dbReference type="InterPro" id="IPR016181">
    <property type="entry name" value="Acyl_CoA_acyltransferase"/>
</dbReference>
<accession>A0A267HR17</accession>
<protein>
    <recommendedName>
        <fullName evidence="1">N-acetyltransferase domain-containing protein</fullName>
    </recommendedName>
</protein>
<dbReference type="GO" id="GO:0016747">
    <property type="term" value="F:acyltransferase activity, transferring groups other than amino-acyl groups"/>
    <property type="evidence" value="ECO:0007669"/>
    <property type="project" value="InterPro"/>
</dbReference>
<dbReference type="InterPro" id="IPR050276">
    <property type="entry name" value="MshD_Acetyltransferase"/>
</dbReference>
<evidence type="ECO:0000313" key="3">
    <source>
        <dbReference type="Proteomes" id="UP000216797"/>
    </source>
</evidence>
<dbReference type="Gene3D" id="3.40.630.30">
    <property type="match status" value="1"/>
</dbReference>
<reference evidence="2 3" key="1">
    <citation type="submission" date="2015-08" db="EMBL/GenBank/DDBJ databases">
        <title>Enterococcus genome sequence.</title>
        <authorList>
            <person name="Acedo J.Z."/>
            <person name="Vederas J.C."/>
        </authorList>
    </citation>
    <scope>NUCLEOTIDE SEQUENCE [LARGE SCALE GENOMIC DNA]</scope>
    <source>
        <strain evidence="2 3">49</strain>
    </source>
</reference>
<comment type="caution">
    <text evidence="2">The sequence shown here is derived from an EMBL/GenBank/DDBJ whole genome shotgun (WGS) entry which is preliminary data.</text>
</comment>
<dbReference type="CDD" id="cd04301">
    <property type="entry name" value="NAT_SF"/>
    <property type="match status" value="1"/>
</dbReference>
<gene>
    <name evidence="2" type="ORF">AKL21_06015</name>
</gene>
<dbReference type="Proteomes" id="UP000216797">
    <property type="component" value="Unassembled WGS sequence"/>
</dbReference>
<dbReference type="AlphaFoldDB" id="A0A267HR17"/>
<evidence type="ECO:0000259" key="1">
    <source>
        <dbReference type="PROSITE" id="PS51186"/>
    </source>
</evidence>
<feature type="domain" description="N-acetyltransferase" evidence="1">
    <location>
        <begin position="1"/>
        <end position="155"/>
    </location>
</feature>
<dbReference type="InterPro" id="IPR000182">
    <property type="entry name" value="GNAT_dom"/>
</dbReference>
<organism evidence="2 3">
    <name type="scientific">Enterococcus canintestini</name>
    <dbReference type="NCBI Taxonomy" id="317010"/>
    <lineage>
        <taxon>Bacteria</taxon>
        <taxon>Bacillati</taxon>
        <taxon>Bacillota</taxon>
        <taxon>Bacilli</taxon>
        <taxon>Lactobacillales</taxon>
        <taxon>Enterococcaceae</taxon>
        <taxon>Enterococcus</taxon>
    </lineage>
</organism>
<dbReference type="Pfam" id="PF13527">
    <property type="entry name" value="Acetyltransf_9"/>
    <property type="match status" value="1"/>
</dbReference>
<dbReference type="EMBL" id="LHUG01000005">
    <property type="protein sequence ID" value="PAB00809.1"/>
    <property type="molecule type" value="Genomic_DNA"/>
</dbReference>
<evidence type="ECO:0000313" key="2">
    <source>
        <dbReference type="EMBL" id="PAB00809.1"/>
    </source>
</evidence>
<proteinExistence type="predicted"/>